<evidence type="ECO:0000313" key="1">
    <source>
        <dbReference type="EMBL" id="AES90827.1"/>
    </source>
</evidence>
<dbReference type="HOGENOM" id="CLU_187929_0_0_1"/>
<reference evidence="1 3" key="1">
    <citation type="journal article" date="2011" name="Nature">
        <title>The Medicago genome provides insight into the evolution of rhizobial symbioses.</title>
        <authorList>
            <person name="Young N.D."/>
            <person name="Debelle F."/>
            <person name="Oldroyd G.E."/>
            <person name="Geurts R."/>
            <person name="Cannon S.B."/>
            <person name="Udvardi M.K."/>
            <person name="Benedito V.A."/>
            <person name="Mayer K.F."/>
            <person name="Gouzy J."/>
            <person name="Schoof H."/>
            <person name="Van de Peer Y."/>
            <person name="Proost S."/>
            <person name="Cook D.R."/>
            <person name="Meyers B.C."/>
            <person name="Spannagl M."/>
            <person name="Cheung F."/>
            <person name="De Mita S."/>
            <person name="Krishnakumar V."/>
            <person name="Gundlach H."/>
            <person name="Zhou S."/>
            <person name="Mudge J."/>
            <person name="Bharti A.K."/>
            <person name="Murray J.D."/>
            <person name="Naoumkina M.A."/>
            <person name="Rosen B."/>
            <person name="Silverstein K.A."/>
            <person name="Tang H."/>
            <person name="Rombauts S."/>
            <person name="Zhao P.X."/>
            <person name="Zhou P."/>
            <person name="Barbe V."/>
            <person name="Bardou P."/>
            <person name="Bechner M."/>
            <person name="Bellec A."/>
            <person name="Berger A."/>
            <person name="Berges H."/>
            <person name="Bidwell S."/>
            <person name="Bisseling T."/>
            <person name="Choisne N."/>
            <person name="Couloux A."/>
            <person name="Denny R."/>
            <person name="Deshpande S."/>
            <person name="Dai X."/>
            <person name="Doyle J.J."/>
            <person name="Dudez A.M."/>
            <person name="Farmer A.D."/>
            <person name="Fouteau S."/>
            <person name="Franken C."/>
            <person name="Gibelin C."/>
            <person name="Gish J."/>
            <person name="Goldstein S."/>
            <person name="Gonzalez A.J."/>
            <person name="Green P.J."/>
            <person name="Hallab A."/>
            <person name="Hartog M."/>
            <person name="Hua A."/>
            <person name="Humphray S.J."/>
            <person name="Jeong D.H."/>
            <person name="Jing Y."/>
            <person name="Jocker A."/>
            <person name="Kenton S.M."/>
            <person name="Kim D.J."/>
            <person name="Klee K."/>
            <person name="Lai H."/>
            <person name="Lang C."/>
            <person name="Lin S."/>
            <person name="Macmil S.L."/>
            <person name="Magdelenat G."/>
            <person name="Matthews L."/>
            <person name="McCorrison J."/>
            <person name="Monaghan E.L."/>
            <person name="Mun J.H."/>
            <person name="Najar F.Z."/>
            <person name="Nicholson C."/>
            <person name="Noirot C."/>
            <person name="O'Bleness M."/>
            <person name="Paule C.R."/>
            <person name="Poulain J."/>
            <person name="Prion F."/>
            <person name="Qin B."/>
            <person name="Qu C."/>
            <person name="Retzel E.F."/>
            <person name="Riddle C."/>
            <person name="Sallet E."/>
            <person name="Samain S."/>
            <person name="Samson N."/>
            <person name="Sanders I."/>
            <person name="Saurat O."/>
            <person name="Scarpelli C."/>
            <person name="Schiex T."/>
            <person name="Segurens B."/>
            <person name="Severin A.J."/>
            <person name="Sherrier D.J."/>
            <person name="Shi R."/>
            <person name="Sims S."/>
            <person name="Singer S.R."/>
            <person name="Sinharoy S."/>
            <person name="Sterck L."/>
            <person name="Viollet A."/>
            <person name="Wang B.B."/>
            <person name="Wang K."/>
            <person name="Wang M."/>
            <person name="Wang X."/>
            <person name="Warfsmann J."/>
            <person name="Weissenbach J."/>
            <person name="White D.D."/>
            <person name="White J.D."/>
            <person name="Wiley G.B."/>
            <person name="Wincker P."/>
            <person name="Xing Y."/>
            <person name="Yang L."/>
            <person name="Yao Z."/>
            <person name="Ying F."/>
            <person name="Zhai J."/>
            <person name="Zhou L."/>
            <person name="Zuber A."/>
            <person name="Denarie J."/>
            <person name="Dixon R.A."/>
            <person name="May G.D."/>
            <person name="Schwartz D.C."/>
            <person name="Rogers J."/>
            <person name="Quetier F."/>
            <person name="Town C.D."/>
            <person name="Roe B.A."/>
        </authorList>
    </citation>
    <scope>NUCLEOTIDE SEQUENCE [LARGE SCALE GENOMIC DNA]</scope>
    <source>
        <strain evidence="1">A17</strain>
        <strain evidence="2 3">cv. Jemalong A17</strain>
    </source>
</reference>
<dbReference type="InterPro" id="IPR011989">
    <property type="entry name" value="ARM-like"/>
</dbReference>
<reference evidence="1 3" key="2">
    <citation type="journal article" date="2014" name="BMC Genomics">
        <title>An improved genome release (version Mt4.0) for the model legume Medicago truncatula.</title>
        <authorList>
            <person name="Tang H."/>
            <person name="Krishnakumar V."/>
            <person name="Bidwell S."/>
            <person name="Rosen B."/>
            <person name="Chan A."/>
            <person name="Zhou S."/>
            <person name="Gentzbittel L."/>
            <person name="Childs K.L."/>
            <person name="Yandell M."/>
            <person name="Gundlach H."/>
            <person name="Mayer K.F."/>
            <person name="Schwartz D.C."/>
            <person name="Town C.D."/>
        </authorList>
    </citation>
    <scope>GENOME REANNOTATION</scope>
    <source>
        <strain evidence="2 3">cv. Jemalong A17</strain>
    </source>
</reference>
<dbReference type="EnsemblPlants" id="AES90827">
    <property type="protein sequence ID" value="AES90827"/>
    <property type="gene ID" value="MTR_4g098600"/>
</dbReference>
<reference evidence="2" key="3">
    <citation type="submission" date="2015-04" db="UniProtKB">
        <authorList>
            <consortium name="EnsemblPlants"/>
        </authorList>
    </citation>
    <scope>IDENTIFICATION</scope>
    <source>
        <strain evidence="2">cv. Jemalong A17</strain>
    </source>
</reference>
<organism evidence="1 3">
    <name type="scientific">Medicago truncatula</name>
    <name type="common">Barrel medic</name>
    <name type="synonym">Medicago tribuloides</name>
    <dbReference type="NCBI Taxonomy" id="3880"/>
    <lineage>
        <taxon>Eukaryota</taxon>
        <taxon>Viridiplantae</taxon>
        <taxon>Streptophyta</taxon>
        <taxon>Embryophyta</taxon>
        <taxon>Tracheophyta</taxon>
        <taxon>Spermatophyta</taxon>
        <taxon>Magnoliopsida</taxon>
        <taxon>eudicotyledons</taxon>
        <taxon>Gunneridae</taxon>
        <taxon>Pentapetalae</taxon>
        <taxon>rosids</taxon>
        <taxon>fabids</taxon>
        <taxon>Fabales</taxon>
        <taxon>Fabaceae</taxon>
        <taxon>Papilionoideae</taxon>
        <taxon>50 kb inversion clade</taxon>
        <taxon>NPAAA clade</taxon>
        <taxon>Hologalegina</taxon>
        <taxon>IRL clade</taxon>
        <taxon>Trifolieae</taxon>
        <taxon>Medicago</taxon>
    </lineage>
</organism>
<dbReference type="Gene3D" id="1.25.10.10">
    <property type="entry name" value="Leucine-rich Repeat Variant"/>
    <property type="match status" value="1"/>
</dbReference>
<name>G7JGH4_MEDTR</name>
<evidence type="ECO:0000313" key="2">
    <source>
        <dbReference type="EnsemblPlants" id="AES90827"/>
    </source>
</evidence>
<accession>G7JGH4</accession>
<keyword evidence="3" id="KW-1185">Reference proteome</keyword>
<dbReference type="PaxDb" id="3880-AES90827"/>
<evidence type="ECO:0000313" key="3">
    <source>
        <dbReference type="Proteomes" id="UP000002051"/>
    </source>
</evidence>
<sequence>MVQLISNDNVHTRFGYSQQLEWTIKESIAEVGAILFLVTILKSKYSRIQEHVLTAYFKLSIYNNILIMAERAVDNIFEVLESGKTR</sequence>
<dbReference type="EMBL" id="CM001220">
    <property type="protein sequence ID" value="AES90827.1"/>
    <property type="molecule type" value="Genomic_DNA"/>
</dbReference>
<dbReference type="AlphaFoldDB" id="G7JGH4"/>
<gene>
    <name evidence="1" type="ordered locus">MTR_4g098600</name>
</gene>
<protein>
    <submittedName>
        <fullName evidence="1 2">Uncharacterized protein</fullName>
    </submittedName>
</protein>
<proteinExistence type="predicted"/>
<dbReference type="Proteomes" id="UP000002051">
    <property type="component" value="Chromosome 4"/>
</dbReference>